<gene>
    <name evidence="1" type="ordered locus">cce_1394</name>
</gene>
<dbReference type="OrthoDB" id="480149at2"/>
<sequence length="331" mass="38868">MDGICTLGNDYVFDQIVALLNSIEAIYDKKMPVCIYPYDDNTEKLAAEIASRPQVTLYDDSVSIKRWDSFAKAVWDTHPTARQTWEKAGSKGYHRFGTHRRYCAFDGPFDRFVYMDADSILMSPLEFIFAQLETNDCIIYDFQHKDLTHVYDVKSNKLTKVFPEERLKTEIFCSGFYGSKKDLFSEEKRNELINYLEKGEAEILYCMAPDQTVINYMMMRHGCSIYNFALSLPNDQKTGCCVTSSHFENKNNILYDKGNRLTYIHYIGISSQIFRKVCEGENIDFPYRDIFLYYRYYHDLEKLPQFNQKAVYYQQKPNLKQKILKKLGLTK</sequence>
<reference evidence="1 2" key="1">
    <citation type="journal article" date="2008" name="Proc. Natl. Acad. Sci. U.S.A.">
        <title>The genome of Cyanothece 51142, a unicellular diazotrophic cyanobacterium important in the marine nitrogen cycle.</title>
        <authorList>
            <person name="Welsh E.A."/>
            <person name="Liberton M."/>
            <person name="Stoeckel J."/>
            <person name="Loh T."/>
            <person name="Elvitigala T."/>
            <person name="Wang C."/>
            <person name="Wollam A."/>
            <person name="Fulton R.S."/>
            <person name="Clifton S.W."/>
            <person name="Jacobs J.M."/>
            <person name="Aurora R."/>
            <person name="Ghosh B.K."/>
            <person name="Sherman L.A."/>
            <person name="Smith R.D."/>
            <person name="Wilson R.K."/>
            <person name="Pakrasi H.B."/>
        </authorList>
    </citation>
    <scope>NUCLEOTIDE SEQUENCE [LARGE SCALE GENOMIC DNA]</scope>
    <source>
        <strain evidence="2">ATCC 51142 / BH68</strain>
    </source>
</reference>
<keyword evidence="2" id="KW-1185">Reference proteome</keyword>
<protein>
    <recommendedName>
        <fullName evidence="3">Sugar transferase</fullName>
    </recommendedName>
</protein>
<name>B1WWM0_CROS5</name>
<organism evidence="1 2">
    <name type="scientific">Crocosphaera subtropica (strain ATCC 51142 / BH68)</name>
    <name type="common">Cyanothece sp. (strain ATCC 51142)</name>
    <dbReference type="NCBI Taxonomy" id="43989"/>
    <lineage>
        <taxon>Bacteria</taxon>
        <taxon>Bacillati</taxon>
        <taxon>Cyanobacteriota</taxon>
        <taxon>Cyanophyceae</taxon>
        <taxon>Oscillatoriophycideae</taxon>
        <taxon>Chroococcales</taxon>
        <taxon>Aphanothecaceae</taxon>
        <taxon>Crocosphaera</taxon>
        <taxon>Crocosphaera subtropica</taxon>
    </lineage>
</organism>
<dbReference type="HOGENOM" id="CLU_072499_0_0_3"/>
<dbReference type="InterPro" id="IPR029044">
    <property type="entry name" value="Nucleotide-diphossugar_trans"/>
</dbReference>
<dbReference type="AlphaFoldDB" id="B1WWM0"/>
<accession>B1WWM0</accession>
<dbReference type="Proteomes" id="UP000001203">
    <property type="component" value="Chromosome circular"/>
</dbReference>
<evidence type="ECO:0008006" key="3">
    <source>
        <dbReference type="Google" id="ProtNLM"/>
    </source>
</evidence>
<dbReference type="STRING" id="43989.cce_1394"/>
<dbReference type="InterPro" id="IPR054619">
    <property type="entry name" value="Npun_R2821-like"/>
</dbReference>
<dbReference type="RefSeq" id="WP_009544208.1">
    <property type="nucleotide sequence ID" value="NC_010546.1"/>
</dbReference>
<proteinExistence type="predicted"/>
<dbReference type="KEGG" id="cyt:cce_1394"/>
<dbReference type="Gene3D" id="3.90.550.10">
    <property type="entry name" value="Spore Coat Polysaccharide Biosynthesis Protein SpsA, Chain A"/>
    <property type="match status" value="1"/>
</dbReference>
<dbReference type="NCBIfam" id="NF045582">
    <property type="entry name" value="Npun_R2823_gen"/>
    <property type="match status" value="1"/>
</dbReference>
<evidence type="ECO:0000313" key="2">
    <source>
        <dbReference type="Proteomes" id="UP000001203"/>
    </source>
</evidence>
<evidence type="ECO:0000313" key="1">
    <source>
        <dbReference type="EMBL" id="ACB50744.1"/>
    </source>
</evidence>
<dbReference type="SUPFAM" id="SSF53448">
    <property type="entry name" value="Nucleotide-diphospho-sugar transferases"/>
    <property type="match status" value="1"/>
</dbReference>
<dbReference type="EMBL" id="CP000806">
    <property type="protein sequence ID" value="ACB50744.1"/>
    <property type="molecule type" value="Genomic_DNA"/>
</dbReference>
<dbReference type="eggNOG" id="COG1442">
    <property type="taxonomic scope" value="Bacteria"/>
</dbReference>